<dbReference type="Proteomes" id="UP000724874">
    <property type="component" value="Unassembled WGS sequence"/>
</dbReference>
<keyword evidence="6" id="KW-0460">Magnesium</keyword>
<dbReference type="GO" id="GO:0006139">
    <property type="term" value="P:nucleobase-containing compound metabolic process"/>
    <property type="evidence" value="ECO:0007669"/>
    <property type="project" value="InterPro"/>
</dbReference>
<evidence type="ECO:0000256" key="7">
    <source>
        <dbReference type="ARBA" id="ARBA00023242"/>
    </source>
</evidence>
<protein>
    <recommendedName>
        <fullName evidence="8">3'-5' exonuclease</fullName>
    </recommendedName>
    <alternativeName>
        <fullName evidence="9">Werner Syndrome-like exonuclease</fullName>
    </alternativeName>
</protein>
<evidence type="ECO:0000256" key="4">
    <source>
        <dbReference type="ARBA" id="ARBA00022801"/>
    </source>
</evidence>
<dbReference type="GO" id="GO:0003676">
    <property type="term" value="F:nucleic acid binding"/>
    <property type="evidence" value="ECO:0007669"/>
    <property type="project" value="InterPro"/>
</dbReference>
<keyword evidence="7" id="KW-0539">Nucleus</keyword>
<reference evidence="11" key="1">
    <citation type="submission" date="2020-11" db="EMBL/GenBank/DDBJ databases">
        <authorList>
            <consortium name="DOE Joint Genome Institute"/>
            <person name="Ahrendt S."/>
            <person name="Riley R."/>
            <person name="Andreopoulos W."/>
            <person name="LaButti K."/>
            <person name="Pangilinan J."/>
            <person name="Ruiz-duenas F.J."/>
            <person name="Barrasa J.M."/>
            <person name="Sanchez-Garcia M."/>
            <person name="Camarero S."/>
            <person name="Miyauchi S."/>
            <person name="Serrano A."/>
            <person name="Linde D."/>
            <person name="Babiker R."/>
            <person name="Drula E."/>
            <person name="Ayuso-Fernandez I."/>
            <person name="Pacheco R."/>
            <person name="Padilla G."/>
            <person name="Ferreira P."/>
            <person name="Barriuso J."/>
            <person name="Kellner H."/>
            <person name="Castanera R."/>
            <person name="Alfaro M."/>
            <person name="Ramirez L."/>
            <person name="Pisabarro A.G."/>
            <person name="Kuo A."/>
            <person name="Tritt A."/>
            <person name="Lipzen A."/>
            <person name="He G."/>
            <person name="Yan M."/>
            <person name="Ng V."/>
            <person name="Cullen D."/>
            <person name="Martin F."/>
            <person name="Rosso M.-N."/>
            <person name="Henrissat B."/>
            <person name="Hibbett D."/>
            <person name="Martinez A.T."/>
            <person name="Grigoriev I.V."/>
        </authorList>
    </citation>
    <scope>NUCLEOTIDE SEQUENCE</scope>
    <source>
        <strain evidence="11">AH 44721</strain>
    </source>
</reference>
<dbReference type="InterPro" id="IPR036397">
    <property type="entry name" value="RNaseH_sf"/>
</dbReference>
<dbReference type="CDD" id="cd06141">
    <property type="entry name" value="WRN_exo"/>
    <property type="match status" value="1"/>
</dbReference>
<dbReference type="Pfam" id="PF01612">
    <property type="entry name" value="DNA_pol_A_exo1"/>
    <property type="match status" value="1"/>
</dbReference>
<keyword evidence="12" id="KW-1185">Reference proteome</keyword>
<evidence type="ECO:0000256" key="5">
    <source>
        <dbReference type="ARBA" id="ARBA00022839"/>
    </source>
</evidence>
<dbReference type="GO" id="GO:0008408">
    <property type="term" value="F:3'-5' exonuclease activity"/>
    <property type="evidence" value="ECO:0007669"/>
    <property type="project" value="InterPro"/>
</dbReference>
<dbReference type="SUPFAM" id="SSF53098">
    <property type="entry name" value="Ribonuclease H-like"/>
    <property type="match status" value="1"/>
</dbReference>
<dbReference type="GO" id="GO:0005634">
    <property type="term" value="C:nucleus"/>
    <property type="evidence" value="ECO:0007669"/>
    <property type="project" value="UniProtKB-SubCell"/>
</dbReference>
<evidence type="ECO:0000256" key="8">
    <source>
        <dbReference type="ARBA" id="ARBA00040531"/>
    </source>
</evidence>
<evidence type="ECO:0000259" key="10">
    <source>
        <dbReference type="Pfam" id="PF01612"/>
    </source>
</evidence>
<dbReference type="OrthoDB" id="1920326at2759"/>
<keyword evidence="2" id="KW-0540">Nuclease</keyword>
<dbReference type="PANTHER" id="PTHR13620:SF109">
    <property type="entry name" value="3'-5' EXONUCLEASE"/>
    <property type="match status" value="1"/>
</dbReference>
<organism evidence="11 12">
    <name type="scientific">Gymnopilus junonius</name>
    <name type="common">Spectacular rustgill mushroom</name>
    <name type="synonym">Gymnopilus spectabilis subsp. junonius</name>
    <dbReference type="NCBI Taxonomy" id="109634"/>
    <lineage>
        <taxon>Eukaryota</taxon>
        <taxon>Fungi</taxon>
        <taxon>Dikarya</taxon>
        <taxon>Basidiomycota</taxon>
        <taxon>Agaricomycotina</taxon>
        <taxon>Agaricomycetes</taxon>
        <taxon>Agaricomycetidae</taxon>
        <taxon>Agaricales</taxon>
        <taxon>Agaricineae</taxon>
        <taxon>Hymenogastraceae</taxon>
        <taxon>Gymnopilus</taxon>
    </lineage>
</organism>
<dbReference type="AlphaFoldDB" id="A0A9P5N9M1"/>
<evidence type="ECO:0000256" key="3">
    <source>
        <dbReference type="ARBA" id="ARBA00022723"/>
    </source>
</evidence>
<dbReference type="Gene3D" id="3.30.420.10">
    <property type="entry name" value="Ribonuclease H-like superfamily/Ribonuclease H"/>
    <property type="match status" value="1"/>
</dbReference>
<name>A0A9P5N9M1_GYMJU</name>
<feature type="domain" description="3'-5' exonuclease" evidence="10">
    <location>
        <begin position="209"/>
        <end position="369"/>
    </location>
</feature>
<evidence type="ECO:0000313" key="11">
    <source>
        <dbReference type="EMBL" id="KAF8870351.1"/>
    </source>
</evidence>
<accession>A0A9P5N9M1</accession>
<evidence type="ECO:0000256" key="6">
    <source>
        <dbReference type="ARBA" id="ARBA00022842"/>
    </source>
</evidence>
<dbReference type="PANTHER" id="PTHR13620">
    <property type="entry name" value="3-5 EXONUCLEASE"/>
    <property type="match status" value="1"/>
</dbReference>
<gene>
    <name evidence="11" type="ORF">CPB84DRAFT_1754505</name>
</gene>
<dbReference type="EMBL" id="JADNYJ010000361">
    <property type="protein sequence ID" value="KAF8870351.1"/>
    <property type="molecule type" value="Genomic_DNA"/>
</dbReference>
<keyword evidence="3" id="KW-0479">Metal-binding</keyword>
<proteinExistence type="predicted"/>
<keyword evidence="5" id="KW-0269">Exonuclease</keyword>
<evidence type="ECO:0000256" key="9">
    <source>
        <dbReference type="ARBA" id="ARBA00042761"/>
    </source>
</evidence>
<evidence type="ECO:0000256" key="2">
    <source>
        <dbReference type="ARBA" id="ARBA00022722"/>
    </source>
</evidence>
<comment type="subcellular location">
    <subcellularLocation>
        <location evidence="1">Nucleus</location>
    </subcellularLocation>
</comment>
<sequence length="569" mass="63358">MSTTLFGWMRSCFQNGMGAKPFSDALRIQHLQKYDEIELQYLDVLAGFKLDGWAGQTYKAFLPFDDHSPDGPFGFVPSGSWVREMYDRFIEEHHNEFNQHMALLTAEIIALDHSHKLTKQIYKVNGKEVFTALLTVTNEKGEIRSCNLVATKSHKQFELALHAILKSLHLYGHLPPGLAFTDNIQGDRQFLEESFPSLREGVVPVEKIVIGFDSEWNVEISGNGHIFHRGKTAIIQIAYDNRVYILQIGDMLAGGKLPRQLEILLSHPRILKAGRLVKADLQYLQDACQSRDPFVGALDLAKYAKDRHVISSARCGLADLSAIILKKRLSKNVPECVSTAWDSEELTHNQLEYAACDAWACLKIYEKLSCIDLPQPLSSKPVPSTSVLLYSSDNTKVIAHGLISSYTGDEIFDHINITQTQTVIDVIDVLVPGAIITTHHKQALEAFGKPPFSVVCLRSHVRVFPWQALPAEDLSSKDCQPSQGVSTTAEDLLPGDEALFDSEALSLGDIILDNSSTSHLPDPPSDYPHEVDEGSVAQADALLPQPPIAWDNTLRSRVLKDVFHVFNML</sequence>
<dbReference type="InterPro" id="IPR002562">
    <property type="entry name" value="3'-5'_exonuclease_dom"/>
</dbReference>
<evidence type="ECO:0000313" key="12">
    <source>
        <dbReference type="Proteomes" id="UP000724874"/>
    </source>
</evidence>
<keyword evidence="4" id="KW-0378">Hydrolase</keyword>
<dbReference type="InterPro" id="IPR051132">
    <property type="entry name" value="3-5_Exonuclease_domain"/>
</dbReference>
<dbReference type="GO" id="GO:0046872">
    <property type="term" value="F:metal ion binding"/>
    <property type="evidence" value="ECO:0007669"/>
    <property type="project" value="UniProtKB-KW"/>
</dbReference>
<dbReference type="InterPro" id="IPR012337">
    <property type="entry name" value="RNaseH-like_sf"/>
</dbReference>
<comment type="caution">
    <text evidence="11">The sequence shown here is derived from an EMBL/GenBank/DDBJ whole genome shotgun (WGS) entry which is preliminary data.</text>
</comment>
<evidence type="ECO:0000256" key="1">
    <source>
        <dbReference type="ARBA" id="ARBA00004123"/>
    </source>
</evidence>